<name>A0A7C8QX44_ORBOL</name>
<protein>
    <submittedName>
        <fullName evidence="2">Uncharacterized protein</fullName>
    </submittedName>
</protein>
<dbReference type="AlphaFoldDB" id="A0A7C8QX44"/>
<accession>A0A7C8QX44</accession>
<proteinExistence type="predicted"/>
<evidence type="ECO:0000313" key="2">
    <source>
        <dbReference type="EMBL" id="KAF3228393.1"/>
    </source>
</evidence>
<feature type="region of interest" description="Disordered" evidence="1">
    <location>
        <begin position="342"/>
        <end position="369"/>
    </location>
</feature>
<dbReference type="Proteomes" id="UP000472727">
    <property type="component" value="Unassembled WGS sequence"/>
</dbReference>
<evidence type="ECO:0000313" key="3">
    <source>
        <dbReference type="Proteomes" id="UP000472727"/>
    </source>
</evidence>
<feature type="region of interest" description="Disordered" evidence="1">
    <location>
        <begin position="164"/>
        <end position="198"/>
    </location>
</feature>
<dbReference type="EMBL" id="WIWS01000004">
    <property type="protein sequence ID" value="KAF3228393.1"/>
    <property type="molecule type" value="Genomic_DNA"/>
</dbReference>
<gene>
    <name evidence="2" type="ORF">TWF106_007425</name>
</gene>
<evidence type="ECO:0000256" key="1">
    <source>
        <dbReference type="SAM" id="MobiDB-lite"/>
    </source>
</evidence>
<feature type="compositionally biased region" description="Acidic residues" evidence="1">
    <location>
        <begin position="352"/>
        <end position="361"/>
    </location>
</feature>
<reference evidence="2 3" key="1">
    <citation type="submission" date="2019-06" db="EMBL/GenBank/DDBJ databases">
        <authorList>
            <person name="Palmer J.M."/>
        </authorList>
    </citation>
    <scope>NUCLEOTIDE SEQUENCE [LARGE SCALE GENOMIC DNA]</scope>
    <source>
        <strain evidence="2 3">TWF106</strain>
    </source>
</reference>
<dbReference type="PANTHER" id="PTHR35179:SF2">
    <property type="entry name" value="START DOMAIN-CONTAINING PROTEIN"/>
    <property type="match status" value="1"/>
</dbReference>
<organism evidence="2 3">
    <name type="scientific">Orbilia oligospora</name>
    <name type="common">Nematode-trapping fungus</name>
    <name type="synonym">Arthrobotrys oligospora</name>
    <dbReference type="NCBI Taxonomy" id="2813651"/>
    <lineage>
        <taxon>Eukaryota</taxon>
        <taxon>Fungi</taxon>
        <taxon>Dikarya</taxon>
        <taxon>Ascomycota</taxon>
        <taxon>Pezizomycotina</taxon>
        <taxon>Orbiliomycetes</taxon>
        <taxon>Orbiliales</taxon>
        <taxon>Orbiliaceae</taxon>
        <taxon>Orbilia</taxon>
    </lineage>
</organism>
<sequence length="544" mass="60462">MFTVPRNIKAGLKEGTTTILVSSVRAPSDLTRDTPIIEDIKTVSSYNWLAEHETDYNVPTIQVPGAPPILHLPKGKPPMKLEADTGHHFIDQNASRMKGNSGLIPGLAACHAYKRDFKITDYDVITDRNNLIKLFELIELSLVGTKDAVTPATSTPWRAPSIEAAAARRDRGGWRGRGRGRGRGGGGGSGGNGGAHPFFQQLGARQGMGIESMDRRAETTRIDIDVVSGYDNDTGKYIYDENPTTKKTLVMTRWEPKNEEVVISQIDFRGFGHSFLTETRQFLSFEDGRVFQKGANDVTGYHCLVEYKLFGMKLLVRYHADACDMTKEEFVKWISQDAIHDLSGSDTQSEGSEGEEDESDDPDRTLFESPTTDTFDLLDAFKTLSVKTERPSNEKLLSKLKLSTPQHNNPDVVSLPKIPMDIIPTPNAVFPGEKILQVKTRGKHTGLNRERLYTQLFFSQTRNVFVAYHTRGVFSETETSKEDITAGMSKWADDNKELLKRLTSIFRQVKETVGGMGGKGAIGFLLRKKASDDPVVIDIQGRND</sequence>
<comment type="caution">
    <text evidence="2">The sequence shown here is derived from an EMBL/GenBank/DDBJ whole genome shotgun (WGS) entry which is preliminary data.</text>
</comment>
<feature type="compositionally biased region" description="Gly residues" evidence="1">
    <location>
        <begin position="183"/>
        <end position="194"/>
    </location>
</feature>
<dbReference type="PANTHER" id="PTHR35179">
    <property type="entry name" value="PROTEIN CBG02620"/>
    <property type="match status" value="1"/>
</dbReference>